<evidence type="ECO:0000313" key="2">
    <source>
        <dbReference type="Proteomes" id="UP000298324"/>
    </source>
</evidence>
<dbReference type="EMBL" id="QFGA01000003">
    <property type="protein sequence ID" value="TEB04539.1"/>
    <property type="molecule type" value="Genomic_DNA"/>
</dbReference>
<evidence type="ECO:0000313" key="1">
    <source>
        <dbReference type="EMBL" id="TEB04539.1"/>
    </source>
</evidence>
<organism evidence="1 2">
    <name type="scientific">Pelotomaculum schinkii</name>
    <dbReference type="NCBI Taxonomy" id="78350"/>
    <lineage>
        <taxon>Bacteria</taxon>
        <taxon>Bacillati</taxon>
        <taxon>Bacillota</taxon>
        <taxon>Clostridia</taxon>
        <taxon>Eubacteriales</taxon>
        <taxon>Desulfotomaculaceae</taxon>
        <taxon>Pelotomaculum</taxon>
    </lineage>
</organism>
<reference evidence="1 2" key="1">
    <citation type="journal article" date="2018" name="Environ. Microbiol.">
        <title>Novel energy conservation strategies and behaviour of Pelotomaculum schinkii driving syntrophic propionate catabolism.</title>
        <authorList>
            <person name="Hidalgo-Ahumada C.A.P."/>
            <person name="Nobu M.K."/>
            <person name="Narihiro T."/>
            <person name="Tamaki H."/>
            <person name="Liu W.T."/>
            <person name="Kamagata Y."/>
            <person name="Stams A.J.M."/>
            <person name="Imachi H."/>
            <person name="Sousa D.Z."/>
        </authorList>
    </citation>
    <scope>NUCLEOTIDE SEQUENCE [LARGE SCALE GENOMIC DNA]</scope>
    <source>
        <strain evidence="1 2">HH</strain>
    </source>
</reference>
<comment type="caution">
    <text evidence="1">The sequence shown here is derived from an EMBL/GenBank/DDBJ whole genome shotgun (WGS) entry which is preliminary data.</text>
</comment>
<protein>
    <submittedName>
        <fullName evidence="1">Uncharacterized protein</fullName>
    </submittedName>
</protein>
<dbReference type="RefSeq" id="WP_190258915.1">
    <property type="nucleotide sequence ID" value="NZ_QFGA01000003.1"/>
</dbReference>
<proteinExistence type="predicted"/>
<dbReference type="Proteomes" id="UP000298324">
    <property type="component" value="Unassembled WGS sequence"/>
</dbReference>
<keyword evidence="2" id="KW-1185">Reference proteome</keyword>
<dbReference type="AlphaFoldDB" id="A0A4Y7R736"/>
<accession>A0A4Y7R736</accession>
<name>A0A4Y7R736_9FIRM</name>
<gene>
    <name evidence="1" type="ORF">Psch_03299</name>
</gene>
<sequence length="55" mass="6153">MIKYQCDCGNEDPGGFDVYVSQSELCDILTVVCKYCGDIREELVASNKDSIMLKI</sequence>